<proteinExistence type="predicted"/>
<keyword evidence="2" id="KW-1185">Reference proteome</keyword>
<protein>
    <submittedName>
        <fullName evidence="1">Uncharacterized protein</fullName>
    </submittedName>
</protein>
<comment type="caution">
    <text evidence="1">The sequence shown here is derived from an EMBL/GenBank/DDBJ whole genome shotgun (WGS) entry which is preliminary data.</text>
</comment>
<reference evidence="1 2" key="1">
    <citation type="submission" date="2020-05" db="EMBL/GenBank/DDBJ databases">
        <title>Paenibacillus glebae, sp. nov., Paenibacillus humi sp. nov., Paenibacillus pedi sp. nov., Paenibacillus terrestris sp. nov. and Paenibacillus terricola sp. nov., isolated from a forest top soil sample.</title>
        <authorList>
            <person name="Qi S."/>
            <person name="Carlier A."/>
            <person name="Cnockaert M."/>
            <person name="Vandamme P."/>
        </authorList>
    </citation>
    <scope>NUCLEOTIDE SEQUENCE [LARGE SCALE GENOMIC DNA]</scope>
    <source>
        <strain evidence="1 2">LMG 29502</strain>
    </source>
</reference>
<dbReference type="Proteomes" id="UP000711047">
    <property type="component" value="Unassembled WGS sequence"/>
</dbReference>
<accession>A0ABX2DGX0</accession>
<organism evidence="1 2">
    <name type="scientific">Paenibacillus tritici</name>
    <dbReference type="NCBI Taxonomy" id="1873425"/>
    <lineage>
        <taxon>Bacteria</taxon>
        <taxon>Bacillati</taxon>
        <taxon>Bacillota</taxon>
        <taxon>Bacilli</taxon>
        <taxon>Bacillales</taxon>
        <taxon>Paenibacillaceae</taxon>
        <taxon>Paenibacillus</taxon>
    </lineage>
</organism>
<gene>
    <name evidence="1" type="ORF">HQN87_00125</name>
</gene>
<dbReference type="EMBL" id="JABMKX010000001">
    <property type="protein sequence ID" value="NQX43720.1"/>
    <property type="molecule type" value="Genomic_DNA"/>
</dbReference>
<evidence type="ECO:0000313" key="1">
    <source>
        <dbReference type="EMBL" id="NQX43720.1"/>
    </source>
</evidence>
<evidence type="ECO:0000313" key="2">
    <source>
        <dbReference type="Proteomes" id="UP000711047"/>
    </source>
</evidence>
<sequence>MRKVILTAAICLVLGGGTWYGYTKADSSSSIHRLRLSDEEPARYLQGAEVLSLDQIELSLGDQSRPGDYISIPNHTEVLWRKAVPTPAGDGELIKFVQGGSAVFPAPEVTYYWLCYQRPGKSADVNTVTYYIEAKVLGEDEAAAKKELLKLAEQWEIPG</sequence>
<name>A0ABX2DGX0_9BACL</name>
<dbReference type="RefSeq" id="WP_173125931.1">
    <property type="nucleotide sequence ID" value="NZ_JABMKX010000001.1"/>
</dbReference>